<dbReference type="OrthoDB" id="97058at2759"/>
<protein>
    <recommendedName>
        <fullName evidence="3">CCHC-type domain-containing protein</fullName>
    </recommendedName>
</protein>
<dbReference type="InterPro" id="IPR011335">
    <property type="entry name" value="Restrct_endonuc-II-like"/>
</dbReference>
<evidence type="ECO:0000256" key="1">
    <source>
        <dbReference type="SAM" id="Coils"/>
    </source>
</evidence>
<evidence type="ECO:0000313" key="4">
    <source>
        <dbReference type="EMBL" id="KAG8239360.1"/>
    </source>
</evidence>
<dbReference type="Proteomes" id="UP000792457">
    <property type="component" value="Unassembled WGS sequence"/>
</dbReference>
<accession>A0A8K0P7X0</accession>
<evidence type="ECO:0000256" key="2">
    <source>
        <dbReference type="SAM" id="Phobius"/>
    </source>
</evidence>
<proteinExistence type="predicted"/>
<feature type="transmembrane region" description="Helical" evidence="2">
    <location>
        <begin position="355"/>
        <end position="374"/>
    </location>
</feature>
<dbReference type="Pfam" id="PF09588">
    <property type="entry name" value="YqaJ"/>
    <property type="match status" value="1"/>
</dbReference>
<sequence length="418" mass="48556">MFEKISNVYKRDTEETKSQLIAEFIKYEYNKSVDVMTNIAALQTLAFRMNNLKHTVDDIMLMTKILTILPDQFKHFGSACDSTAEDKKTLENLRARLLKEEEKLKNNSQSQDDKVAFKAYKFKGICNYCGKQGHHYFECRSNPENNKHQRPHREQRQYKDIQKNEQTFKHCKKCDKDGHNVKECWQGKTFPTCKFCKLIILRTNVDGNISKKTRNPFSQERTRATRPLEILHTDDETEEYLKEYIHEAEAHFNLKTERISGNKATHYGVEKELLALVDVQERCNIKVTPAGLFIDEDKPYLAATPDGLIGEDGVVEIKRPYSLEKMSPAEGIASGRIKYCMMKDGHLILKKNHDYMYQIAIAMLCFVFPGAIAYNSKKILYFSLWPPKGMLTQTIEKDDSFWNNSMENGISRKKLILN</sequence>
<dbReference type="InterPro" id="IPR019080">
    <property type="entry name" value="YqaJ_viral_recombinase"/>
</dbReference>
<keyword evidence="1" id="KW-0175">Coiled coil</keyword>
<keyword evidence="5" id="KW-1185">Reference proteome</keyword>
<dbReference type="Gene3D" id="3.90.320.10">
    <property type="match status" value="1"/>
</dbReference>
<dbReference type="CDD" id="cd22343">
    <property type="entry name" value="PDDEXK_lambda_exonuclease-like"/>
    <property type="match status" value="1"/>
</dbReference>
<feature type="domain" description="CCHC-type" evidence="3">
    <location>
        <begin position="170"/>
        <end position="186"/>
    </location>
</feature>
<feature type="domain" description="CCHC-type" evidence="3">
    <location>
        <begin position="125"/>
        <end position="141"/>
    </location>
</feature>
<evidence type="ECO:0000259" key="3">
    <source>
        <dbReference type="SMART" id="SM00343"/>
    </source>
</evidence>
<feature type="coiled-coil region" evidence="1">
    <location>
        <begin position="80"/>
        <end position="110"/>
    </location>
</feature>
<dbReference type="PANTHER" id="PTHR46609">
    <property type="entry name" value="EXONUCLEASE, PHAGE-TYPE/RECB, C-TERMINAL DOMAIN-CONTAINING PROTEIN"/>
    <property type="match status" value="1"/>
</dbReference>
<dbReference type="InterPro" id="IPR051703">
    <property type="entry name" value="NF-kappa-B_Signaling_Reg"/>
</dbReference>
<gene>
    <name evidence="4" type="ORF">J437_LFUL018853</name>
</gene>
<evidence type="ECO:0000313" key="5">
    <source>
        <dbReference type="Proteomes" id="UP000792457"/>
    </source>
</evidence>
<dbReference type="AlphaFoldDB" id="A0A8K0P7X0"/>
<dbReference type="InterPro" id="IPR001878">
    <property type="entry name" value="Znf_CCHC"/>
</dbReference>
<dbReference type="SUPFAM" id="SSF52980">
    <property type="entry name" value="Restriction endonuclease-like"/>
    <property type="match status" value="1"/>
</dbReference>
<comment type="caution">
    <text evidence="4">The sequence shown here is derived from an EMBL/GenBank/DDBJ whole genome shotgun (WGS) entry which is preliminary data.</text>
</comment>
<dbReference type="PANTHER" id="PTHR46609:SF8">
    <property type="entry name" value="YQAJ VIRAL RECOMBINASE DOMAIN-CONTAINING PROTEIN"/>
    <property type="match status" value="1"/>
</dbReference>
<reference evidence="4" key="2">
    <citation type="submission" date="2017-10" db="EMBL/GenBank/DDBJ databases">
        <title>Ladona fulva Genome sequencing and assembly.</title>
        <authorList>
            <person name="Murali S."/>
            <person name="Richards S."/>
            <person name="Bandaranaike D."/>
            <person name="Bellair M."/>
            <person name="Blankenburg K."/>
            <person name="Chao H."/>
            <person name="Dinh H."/>
            <person name="Doddapaneni H."/>
            <person name="Dugan-Rocha S."/>
            <person name="Elkadiri S."/>
            <person name="Gnanaolivu R."/>
            <person name="Hernandez B."/>
            <person name="Skinner E."/>
            <person name="Javaid M."/>
            <person name="Lee S."/>
            <person name="Li M."/>
            <person name="Ming W."/>
            <person name="Munidasa M."/>
            <person name="Muniz J."/>
            <person name="Nguyen L."/>
            <person name="Hughes D."/>
            <person name="Osuji N."/>
            <person name="Pu L.-L."/>
            <person name="Puazo M."/>
            <person name="Qu C."/>
            <person name="Quiroz J."/>
            <person name="Raj R."/>
            <person name="Weissenberger G."/>
            <person name="Xin Y."/>
            <person name="Zou X."/>
            <person name="Han Y."/>
            <person name="Worley K."/>
            <person name="Muzny D."/>
            <person name="Gibbs R."/>
        </authorList>
    </citation>
    <scope>NUCLEOTIDE SEQUENCE</scope>
    <source>
        <strain evidence="4">Sampled in the wild</strain>
    </source>
</reference>
<dbReference type="GO" id="GO:0008270">
    <property type="term" value="F:zinc ion binding"/>
    <property type="evidence" value="ECO:0007669"/>
    <property type="project" value="InterPro"/>
</dbReference>
<dbReference type="SMART" id="SM00343">
    <property type="entry name" value="ZnF_C2HC"/>
    <property type="match status" value="2"/>
</dbReference>
<name>A0A8K0P7X0_LADFU</name>
<dbReference type="EMBL" id="KZ309613">
    <property type="protein sequence ID" value="KAG8239360.1"/>
    <property type="molecule type" value="Genomic_DNA"/>
</dbReference>
<keyword evidence="2" id="KW-0812">Transmembrane</keyword>
<dbReference type="InterPro" id="IPR011604">
    <property type="entry name" value="PDDEXK-like_dom_sf"/>
</dbReference>
<reference evidence="4" key="1">
    <citation type="submission" date="2013-04" db="EMBL/GenBank/DDBJ databases">
        <authorList>
            <person name="Qu J."/>
            <person name="Murali S.C."/>
            <person name="Bandaranaike D."/>
            <person name="Bellair M."/>
            <person name="Blankenburg K."/>
            <person name="Chao H."/>
            <person name="Dinh H."/>
            <person name="Doddapaneni H."/>
            <person name="Downs B."/>
            <person name="Dugan-Rocha S."/>
            <person name="Elkadiri S."/>
            <person name="Gnanaolivu R.D."/>
            <person name="Hernandez B."/>
            <person name="Javaid M."/>
            <person name="Jayaseelan J.C."/>
            <person name="Lee S."/>
            <person name="Li M."/>
            <person name="Ming W."/>
            <person name="Munidasa M."/>
            <person name="Muniz J."/>
            <person name="Nguyen L."/>
            <person name="Ongeri F."/>
            <person name="Osuji N."/>
            <person name="Pu L.-L."/>
            <person name="Puazo M."/>
            <person name="Qu C."/>
            <person name="Quiroz J."/>
            <person name="Raj R."/>
            <person name="Weissenberger G."/>
            <person name="Xin Y."/>
            <person name="Zou X."/>
            <person name="Han Y."/>
            <person name="Richards S."/>
            <person name="Worley K."/>
            <person name="Muzny D."/>
            <person name="Gibbs R."/>
        </authorList>
    </citation>
    <scope>NUCLEOTIDE SEQUENCE</scope>
    <source>
        <strain evidence="4">Sampled in the wild</strain>
    </source>
</reference>
<organism evidence="4 5">
    <name type="scientific">Ladona fulva</name>
    <name type="common">Scarce chaser dragonfly</name>
    <name type="synonym">Libellula fulva</name>
    <dbReference type="NCBI Taxonomy" id="123851"/>
    <lineage>
        <taxon>Eukaryota</taxon>
        <taxon>Metazoa</taxon>
        <taxon>Ecdysozoa</taxon>
        <taxon>Arthropoda</taxon>
        <taxon>Hexapoda</taxon>
        <taxon>Insecta</taxon>
        <taxon>Pterygota</taxon>
        <taxon>Palaeoptera</taxon>
        <taxon>Odonata</taxon>
        <taxon>Epiprocta</taxon>
        <taxon>Anisoptera</taxon>
        <taxon>Libelluloidea</taxon>
        <taxon>Libellulidae</taxon>
        <taxon>Ladona</taxon>
    </lineage>
</organism>
<dbReference type="GO" id="GO:0003676">
    <property type="term" value="F:nucleic acid binding"/>
    <property type="evidence" value="ECO:0007669"/>
    <property type="project" value="InterPro"/>
</dbReference>
<keyword evidence="2" id="KW-1133">Transmembrane helix</keyword>
<keyword evidence="2" id="KW-0472">Membrane</keyword>
<dbReference type="GO" id="GO:0006281">
    <property type="term" value="P:DNA repair"/>
    <property type="evidence" value="ECO:0007669"/>
    <property type="project" value="UniProtKB-ARBA"/>
</dbReference>
<dbReference type="Pfam" id="PF14223">
    <property type="entry name" value="Retrotran_gag_2"/>
    <property type="match status" value="1"/>
</dbReference>